<proteinExistence type="predicted"/>
<dbReference type="AlphaFoldDB" id="A0A9W6F591"/>
<dbReference type="EMBL" id="BRXU01000017">
    <property type="protein sequence ID" value="GLC56937.1"/>
    <property type="molecule type" value="Genomic_DNA"/>
</dbReference>
<evidence type="ECO:0000313" key="2">
    <source>
        <dbReference type="Proteomes" id="UP001165080"/>
    </source>
</evidence>
<evidence type="ECO:0000313" key="1">
    <source>
        <dbReference type="EMBL" id="GLC56937.1"/>
    </source>
</evidence>
<dbReference type="Pfam" id="PF07692">
    <property type="entry name" value="Fea1"/>
    <property type="match status" value="1"/>
</dbReference>
<sequence length="282" mass="30266">MTADYCDIQAAIAAGNFTLAQDIYATGKNSFSGLARRTFYRFATFAPAAGVVEPLHDALAMGRNATWLDTMIKDAMARRRGALALGLVQVAALKYFLHEVDEGFTKVSIYLNDTVNNAVLIDDLTGAPHNVDEAFALWAGGSPRACATLSGWAARLGADLDTTFANRSYVNSAMTLALNELLANSRTGSREPYNVTRFLVQRHLTVLGLQGVMHSAYLAQAAAACKRPTAQIDDAKAAVAVHWTYLRPLLAARRAPAADIKKIEDAVFAASPSSQTVLTAVR</sequence>
<keyword evidence="2" id="KW-1185">Reference proteome</keyword>
<dbReference type="InterPro" id="IPR011643">
    <property type="entry name" value="HCR1"/>
</dbReference>
<accession>A0A9W6F591</accession>
<dbReference type="Proteomes" id="UP001165080">
    <property type="component" value="Unassembled WGS sequence"/>
</dbReference>
<reference evidence="1 2" key="1">
    <citation type="journal article" date="2023" name="Commun. Biol.">
        <title>Reorganization of the ancestral sex-determining regions during the evolution of trioecy in Pleodorina starrii.</title>
        <authorList>
            <person name="Takahashi K."/>
            <person name="Suzuki S."/>
            <person name="Kawai-Toyooka H."/>
            <person name="Yamamoto K."/>
            <person name="Hamaji T."/>
            <person name="Ootsuki R."/>
            <person name="Yamaguchi H."/>
            <person name="Kawachi M."/>
            <person name="Higashiyama T."/>
            <person name="Nozaki H."/>
        </authorList>
    </citation>
    <scope>NUCLEOTIDE SEQUENCE [LARGE SCALE GENOMIC DNA]</scope>
    <source>
        <strain evidence="1 2">NIES-4479</strain>
    </source>
</reference>
<gene>
    <name evidence="1" type="primary">PLEST003111</name>
    <name evidence="1" type="ORF">PLESTB_001165500</name>
</gene>
<comment type="caution">
    <text evidence="1">The sequence shown here is derived from an EMBL/GenBank/DDBJ whole genome shotgun (WGS) entry which is preliminary data.</text>
</comment>
<organism evidence="1 2">
    <name type="scientific">Pleodorina starrii</name>
    <dbReference type="NCBI Taxonomy" id="330485"/>
    <lineage>
        <taxon>Eukaryota</taxon>
        <taxon>Viridiplantae</taxon>
        <taxon>Chlorophyta</taxon>
        <taxon>core chlorophytes</taxon>
        <taxon>Chlorophyceae</taxon>
        <taxon>CS clade</taxon>
        <taxon>Chlamydomonadales</taxon>
        <taxon>Volvocaceae</taxon>
        <taxon>Pleodorina</taxon>
    </lineage>
</organism>
<name>A0A9W6F591_9CHLO</name>
<protein>
    <submittedName>
        <fullName evidence="1">Uncharacterized protein</fullName>
    </submittedName>
</protein>